<gene>
    <name evidence="1" type="ORF">UTRI_02896</name>
</gene>
<accession>A0A5C3ESJ6</accession>
<dbReference type="EMBL" id="OOIN01000043">
    <property type="protein sequence ID" value="SPO32339.1"/>
    <property type="molecule type" value="Genomic_DNA"/>
</dbReference>
<dbReference type="Proteomes" id="UP000324022">
    <property type="component" value="Unassembled WGS sequence"/>
</dbReference>
<protein>
    <submittedName>
        <fullName evidence="1">Uncharacterized protein</fullName>
    </submittedName>
</protein>
<dbReference type="AlphaFoldDB" id="A0A5C3ESJ6"/>
<keyword evidence="2" id="KW-1185">Reference proteome</keyword>
<organism evidence="1 2">
    <name type="scientific">Ustilago trichophora</name>
    <dbReference type="NCBI Taxonomy" id="86804"/>
    <lineage>
        <taxon>Eukaryota</taxon>
        <taxon>Fungi</taxon>
        <taxon>Dikarya</taxon>
        <taxon>Basidiomycota</taxon>
        <taxon>Ustilaginomycotina</taxon>
        <taxon>Ustilaginomycetes</taxon>
        <taxon>Ustilaginales</taxon>
        <taxon>Ustilaginaceae</taxon>
        <taxon>Ustilago</taxon>
    </lineage>
</organism>
<name>A0A5C3ESJ6_9BASI</name>
<dbReference type="OrthoDB" id="10416324at2759"/>
<sequence>MDAITLFAPVSLGAVSTEQAPVDQERLFQAYDERGDFVTKSLDSSKLCLRSLRILPT</sequence>
<reference evidence="1 2" key="1">
    <citation type="submission" date="2018-03" db="EMBL/GenBank/DDBJ databases">
        <authorList>
            <person name="Guldener U."/>
        </authorList>
    </citation>
    <scope>NUCLEOTIDE SEQUENCE [LARGE SCALE GENOMIC DNA]</scope>
    <source>
        <strain evidence="1 2">NBRC100155</strain>
    </source>
</reference>
<evidence type="ECO:0000313" key="2">
    <source>
        <dbReference type="Proteomes" id="UP000324022"/>
    </source>
</evidence>
<evidence type="ECO:0000313" key="1">
    <source>
        <dbReference type="EMBL" id="SPO32339.1"/>
    </source>
</evidence>
<proteinExistence type="predicted"/>